<protein>
    <submittedName>
        <fullName evidence="1">ROK family protein</fullName>
    </submittedName>
</protein>
<proteinExistence type="predicted"/>
<dbReference type="GeneID" id="96953035"/>
<sequence>MATYLGVDLGATTIRAVVGDRAGRIAGSHRARTPTTTGVAVTEAVLDAVRAACADADVAPAAVVAAGVGAAGPLDPGVGAVVEPPNLPSVDHVPLVGPLETLCSTGRITLHNDATAAAVGERFFGDGGENLVYLTISTGIGAGAVVDDNVLSGWDGNAAEVGHITVDPESRRSCGCGGTGHWEAYCSGANVPDYARDLHAGETTTLPLDDPDLDAAAVFDAAGTGDTFAASVVDRVARWNAIGVATVVHAYAPRTVVVGGGVARNHPDRVLDPVRERLPDLVVTNVPELRLTRFGAEAVVRGALASAITGGTGER</sequence>
<dbReference type="InterPro" id="IPR000600">
    <property type="entry name" value="ROK"/>
</dbReference>
<dbReference type="EMBL" id="JBHTAT010000001">
    <property type="protein sequence ID" value="MFC7254713.1"/>
    <property type="molecule type" value="Genomic_DNA"/>
</dbReference>
<comment type="caution">
    <text evidence="1">The sequence shown here is derived from an EMBL/GenBank/DDBJ whole genome shotgun (WGS) entry which is preliminary data.</text>
</comment>
<evidence type="ECO:0000313" key="2">
    <source>
        <dbReference type="Proteomes" id="UP001596434"/>
    </source>
</evidence>
<keyword evidence="2" id="KW-1185">Reference proteome</keyword>
<dbReference type="RefSeq" id="WP_379702909.1">
    <property type="nucleotide sequence ID" value="NZ_JBHTAT010000001.1"/>
</dbReference>
<gene>
    <name evidence="1" type="ORF">ACFQKE_05255</name>
</gene>
<evidence type="ECO:0000313" key="1">
    <source>
        <dbReference type="EMBL" id="MFC7254713.1"/>
    </source>
</evidence>
<dbReference type="Proteomes" id="UP001596434">
    <property type="component" value="Unassembled WGS sequence"/>
</dbReference>
<reference evidence="1 2" key="1">
    <citation type="journal article" date="2019" name="Int. J. Syst. Evol. Microbiol.">
        <title>The Global Catalogue of Microorganisms (GCM) 10K type strain sequencing project: providing services to taxonomists for standard genome sequencing and annotation.</title>
        <authorList>
            <consortium name="The Broad Institute Genomics Platform"/>
            <consortium name="The Broad Institute Genome Sequencing Center for Infectious Disease"/>
            <person name="Wu L."/>
            <person name="Ma J."/>
        </authorList>
    </citation>
    <scope>NUCLEOTIDE SEQUENCE [LARGE SCALE GENOMIC DNA]</scope>
    <source>
        <strain evidence="1 2">GX21</strain>
    </source>
</reference>
<dbReference type="AlphaFoldDB" id="A0ABD5ZVT0"/>
<dbReference type="Gene3D" id="3.30.420.40">
    <property type="match status" value="2"/>
</dbReference>
<dbReference type="InterPro" id="IPR049874">
    <property type="entry name" value="ROK_cs"/>
</dbReference>
<dbReference type="Pfam" id="PF00480">
    <property type="entry name" value="ROK"/>
    <property type="match status" value="1"/>
</dbReference>
<dbReference type="InterPro" id="IPR043129">
    <property type="entry name" value="ATPase_NBD"/>
</dbReference>
<dbReference type="PROSITE" id="PS01125">
    <property type="entry name" value="ROK"/>
    <property type="match status" value="1"/>
</dbReference>
<dbReference type="PANTHER" id="PTHR18964:SF149">
    <property type="entry name" value="BIFUNCTIONAL UDP-N-ACETYLGLUCOSAMINE 2-EPIMERASE_N-ACETYLMANNOSAMINE KINASE"/>
    <property type="match status" value="1"/>
</dbReference>
<name>A0ABD5ZVT0_9EURY</name>
<dbReference type="PANTHER" id="PTHR18964">
    <property type="entry name" value="ROK (REPRESSOR, ORF, KINASE) FAMILY"/>
    <property type="match status" value="1"/>
</dbReference>
<accession>A0ABD5ZVT0</accession>
<organism evidence="1 2">
    <name type="scientific">Haloplanus litoreus</name>
    <dbReference type="NCBI Taxonomy" id="767515"/>
    <lineage>
        <taxon>Archaea</taxon>
        <taxon>Methanobacteriati</taxon>
        <taxon>Methanobacteriota</taxon>
        <taxon>Stenosarchaea group</taxon>
        <taxon>Halobacteria</taxon>
        <taxon>Halobacteriales</taxon>
        <taxon>Haloferacaceae</taxon>
        <taxon>Haloplanus</taxon>
    </lineage>
</organism>
<dbReference type="SUPFAM" id="SSF53067">
    <property type="entry name" value="Actin-like ATPase domain"/>
    <property type="match status" value="1"/>
</dbReference>